<evidence type="ECO:0000313" key="1">
    <source>
        <dbReference type="EMBL" id="SPB26678.1"/>
    </source>
</evidence>
<keyword evidence="1" id="KW-0413">Isomerase</keyword>
<dbReference type="GO" id="GO:0015668">
    <property type="term" value="F:type III site-specific deoxyribonuclease activity"/>
    <property type="evidence" value="ECO:0007669"/>
    <property type="project" value="UniProtKB-EC"/>
</dbReference>
<dbReference type="GO" id="GO:0005524">
    <property type="term" value="F:ATP binding"/>
    <property type="evidence" value="ECO:0007669"/>
    <property type="project" value="InterPro"/>
</dbReference>
<dbReference type="Gene3D" id="3.40.50.300">
    <property type="entry name" value="P-loop containing nucleotide triphosphate hydrolases"/>
    <property type="match status" value="1"/>
</dbReference>
<organism evidence="1">
    <name type="scientific">Lactobacillus helveticus</name>
    <name type="common">Lactobacillus suntoryeus</name>
    <dbReference type="NCBI Taxonomy" id="1587"/>
    <lineage>
        <taxon>Bacteria</taxon>
        <taxon>Bacillati</taxon>
        <taxon>Bacillota</taxon>
        <taxon>Bacilli</taxon>
        <taxon>Lactobacillales</taxon>
        <taxon>Lactobacillaceae</taxon>
        <taxon>Lactobacillus</taxon>
    </lineage>
</organism>
<dbReference type="InterPro" id="IPR006935">
    <property type="entry name" value="Helicase/UvrB_N"/>
</dbReference>
<dbReference type="SUPFAM" id="SSF52540">
    <property type="entry name" value="P-loop containing nucleoside triphosphate hydrolases"/>
    <property type="match status" value="1"/>
</dbReference>
<protein>
    <submittedName>
        <fullName evidence="1">Reverse gyrase</fullName>
        <ecNumber evidence="1">3.1.21.5</ecNumber>
        <ecNumber evidence="1">5.99.1.3</ecNumber>
    </submittedName>
</protein>
<dbReference type="EC" id="3.1.21.5" evidence="1"/>
<dbReference type="Pfam" id="PF04851">
    <property type="entry name" value="ResIII"/>
    <property type="match status" value="1"/>
</dbReference>
<dbReference type="InterPro" id="IPR027417">
    <property type="entry name" value="P-loop_NTPase"/>
</dbReference>
<name>A0A2X0SWA6_LACHE</name>
<accession>A0A2X0SWA6</accession>
<dbReference type="EMBL" id="OGTV01000101">
    <property type="protein sequence ID" value="SPB26678.1"/>
    <property type="molecule type" value="Genomic_DNA"/>
</dbReference>
<dbReference type="GO" id="GO:0016853">
    <property type="term" value="F:isomerase activity"/>
    <property type="evidence" value="ECO:0007669"/>
    <property type="project" value="UniProtKB-KW"/>
</dbReference>
<dbReference type="AlphaFoldDB" id="A0A2X0SWA6"/>
<keyword evidence="1" id="KW-0378">Hydrolase</keyword>
<sequence length="227" mass="26061">MKINYEKLPYQQEAVKAVIDTLSDHNDVGNKMILDPEILDDSVKQTLLDNEQKYPGSDYLTPFPQFNIEMETGTGKTMVYLQTIVELHKRFHENKFIIVVPSRAIKAGVEDSLNKLKDYLSDIYNTDKYHYFLYDSKQILELQNFEGDNFEIMLTTIQAFNKSTNIINQEYNEGFFGGRPLDQIKEAKPIVIIDEPQSVDSAKAGKKAIASLNPKLVLRYSATHKEK</sequence>
<proteinExistence type="predicted"/>
<dbReference type="EC" id="5.99.1.3" evidence="1"/>
<reference evidence="1" key="1">
    <citation type="submission" date="2018-01" db="EMBL/GenBank/DDBJ databases">
        <authorList>
            <person name="Gaut B.S."/>
            <person name="Morton B.R."/>
            <person name="Clegg M.T."/>
            <person name="Duvall M.R."/>
        </authorList>
    </citation>
    <scope>NUCLEOTIDE SEQUENCE</scope>
    <source>
        <strain evidence="1">Lactobacillus helveticus</strain>
    </source>
</reference>
<dbReference type="RefSeq" id="WP_260273630.1">
    <property type="nucleotide sequence ID" value="NZ_OGTV02000100.1"/>
</dbReference>
<gene>
    <name evidence="1" type="primary">rgy</name>
    <name evidence="1" type="ORF">BDKNPLJD_01995</name>
</gene>
<dbReference type="GO" id="GO:0003677">
    <property type="term" value="F:DNA binding"/>
    <property type="evidence" value="ECO:0007669"/>
    <property type="project" value="InterPro"/>
</dbReference>